<gene>
    <name evidence="1" type="ORF">H2198_003165</name>
</gene>
<dbReference type="Proteomes" id="UP001172386">
    <property type="component" value="Unassembled WGS sequence"/>
</dbReference>
<protein>
    <submittedName>
        <fullName evidence="1">Uncharacterized protein</fullName>
    </submittedName>
</protein>
<keyword evidence="2" id="KW-1185">Reference proteome</keyword>
<accession>A0ACC3ACQ3</accession>
<name>A0ACC3ACQ3_9EURO</name>
<dbReference type="EMBL" id="JAPDRQ010000040">
    <property type="protein sequence ID" value="KAJ9659436.1"/>
    <property type="molecule type" value="Genomic_DNA"/>
</dbReference>
<evidence type="ECO:0000313" key="2">
    <source>
        <dbReference type="Proteomes" id="UP001172386"/>
    </source>
</evidence>
<comment type="caution">
    <text evidence="1">The sequence shown here is derived from an EMBL/GenBank/DDBJ whole genome shotgun (WGS) entry which is preliminary data.</text>
</comment>
<reference evidence="1" key="1">
    <citation type="submission" date="2022-10" db="EMBL/GenBank/DDBJ databases">
        <title>Culturing micro-colonial fungi from biological soil crusts in the Mojave desert and describing Neophaeococcomyces mojavensis, and introducing the new genera and species Taxawa tesnikishii.</title>
        <authorList>
            <person name="Kurbessoian T."/>
            <person name="Stajich J.E."/>
        </authorList>
    </citation>
    <scope>NUCLEOTIDE SEQUENCE</scope>
    <source>
        <strain evidence="1">JES_112</strain>
    </source>
</reference>
<sequence>MPLVDREELSRKYFGDDWSFDSEYDAILVKTNRQPSQPQPKLPFRSFSRSNQAVNSSNDDTEDETNDGIGASSNSSFTPTVLGEDSGCKDQLLTTARTESLNSEAEADFLYTQFHSHRDDTDEHQDWKELKLIDFCIYERGGDPVRPESLRNVTCHDNGEDPRYCFDGTLVHEDGSTQIVRGASVYKVSIGNLRDIQDDKPPETANTPIWLKTRNAVRYNCWYVLGTPNASYDASFRPFLWLAQFTKHIIDYLAWSSSKSHMVGLTDLKGNFLAQLIRWHKNNPTFQEWHAACGSISDFRQHLACANHASFIYGQAYDVADEDDDAVLSHPLWEEVGQPVETRKENEKAGLRRTTVTAHATECFLRTFPEWGRKKWNLLKVAVIEPIVQSWQAERRKALGLGRILSRDQPQSPLNISSILETATLKRPSPGRPKRSITAGKAILAAICDDRYGHECRSWPCPKAQYQFAYVRVADAGVLHILRLLTPAQTACAGRHAGRDPRKKASAFYPTANELFWDGESIEYTISPNNVIDIYDISTDSNHGQLGEGLFVHRTYYHRDCSFRTSEGRPSIARPPRERTPRADEPGKVKVLSLFCGSGIFDKGLESGSGGLLQTIFAADLNGEALKTFKANHLNTQACEFHHEDVNVLLNRFCLATDTAHLPDIDCLIAGCPCPGFSNLNPNKDNERSQKNCSLLAHTLSWVEILLPRMVVIENVPAMDACAETGTPPTAAGQAICFLVSLGYQVKIVTIKSSDYGGATNRNRIFIIATIPEIPLPVIPEPTHGEGLGQDAVMTVKAATADLEAIDNDTEINVLHPNHVPFERLTQFERLIVELVPRKVSSKKRMANLANAYQYMSATQKRWYSKLSDEQQGSGGNSFRRVHPNRPMQTITTRAVLLDARGCPKIHWLSDRVISLLEFRRGQGVPLDYILVGDKHSQMKQIGNSVAWATSAILGKAIAVSWRRVYPERFQGVLLRSTPRHNLSNISNRIKHKVDLNTKIDDFSDSDSTIDGEEDFVVVTSKDWQASPSLAFTPLVFLPSLPTSALLPRTPSTPSKSISLTSYKPTKPSTTGADTNVDTSPRTSLLEDASIPANVKINSPQLLSAEVPSPLPTKSTPVRPRILNKTVVQSAPTKSMSDIYRQFKERERLSVSPGGSLQIERKTTSKVTVRKRCSSPSDGEDDETADKDTIIVKRPRTNSVTDRTMSRIPTQLCSPLPNNDDRDDDEDKNSKRRRFDTAKGKPLVNVPRPSRTERLRRVGGNEPRSDLLGSKHGLFRYAPKYAVGAGESIETAIEVDD</sequence>
<proteinExistence type="predicted"/>
<evidence type="ECO:0000313" key="1">
    <source>
        <dbReference type="EMBL" id="KAJ9659436.1"/>
    </source>
</evidence>
<organism evidence="1 2">
    <name type="scientific">Neophaeococcomyces mojaviensis</name>
    <dbReference type="NCBI Taxonomy" id="3383035"/>
    <lineage>
        <taxon>Eukaryota</taxon>
        <taxon>Fungi</taxon>
        <taxon>Dikarya</taxon>
        <taxon>Ascomycota</taxon>
        <taxon>Pezizomycotina</taxon>
        <taxon>Eurotiomycetes</taxon>
        <taxon>Chaetothyriomycetidae</taxon>
        <taxon>Chaetothyriales</taxon>
        <taxon>Chaetothyriales incertae sedis</taxon>
        <taxon>Neophaeococcomyces</taxon>
    </lineage>
</organism>